<proteinExistence type="predicted"/>
<organism evidence="2 3">
    <name type="scientific">Methylobacterium komagatae</name>
    <dbReference type="NCBI Taxonomy" id="374425"/>
    <lineage>
        <taxon>Bacteria</taxon>
        <taxon>Pseudomonadati</taxon>
        <taxon>Pseudomonadota</taxon>
        <taxon>Alphaproteobacteria</taxon>
        <taxon>Hyphomicrobiales</taxon>
        <taxon>Methylobacteriaceae</taxon>
        <taxon>Methylobacterium</taxon>
    </lineage>
</organism>
<evidence type="ECO:0000256" key="1">
    <source>
        <dbReference type="SAM" id="MobiDB-lite"/>
    </source>
</evidence>
<evidence type="ECO:0000313" key="2">
    <source>
        <dbReference type="EMBL" id="MFC6790595.1"/>
    </source>
</evidence>
<dbReference type="Proteomes" id="UP001596292">
    <property type="component" value="Unassembled WGS sequence"/>
</dbReference>
<name>A0ABW2BK72_9HYPH</name>
<dbReference type="RefSeq" id="WP_378970557.1">
    <property type="nucleotide sequence ID" value="NZ_JBHSWN010000001.1"/>
</dbReference>
<gene>
    <name evidence="2" type="ORF">ACFQE0_13860</name>
</gene>
<evidence type="ECO:0000313" key="3">
    <source>
        <dbReference type="Proteomes" id="UP001596292"/>
    </source>
</evidence>
<feature type="region of interest" description="Disordered" evidence="1">
    <location>
        <begin position="32"/>
        <end position="57"/>
    </location>
</feature>
<sequence>MERLDAKQAVEDQATKDLCLVVIDRIQKREADARDRRKLSTPEQRHRASRLRKKLRSNPHVERDAAIQIGRRVVTDPDRLGGFIEVQVNKQLDVLTTEHAAHRIDDVAFAVGRLLQDAWTGHGEGHDRRMETIARLGVLYGSDGEDGPLPSREMGMLRQVFRVRAVAELDAKIAGVVGWFGVRFLKAILVEGHTFKSYAGCTVGGGDRGVGRIGDRFRWLLGAVADALHTATGSEGQLIRATRDPA</sequence>
<reference evidence="3" key="1">
    <citation type="journal article" date="2019" name="Int. J. Syst. Evol. Microbiol.">
        <title>The Global Catalogue of Microorganisms (GCM) 10K type strain sequencing project: providing services to taxonomists for standard genome sequencing and annotation.</title>
        <authorList>
            <consortium name="The Broad Institute Genomics Platform"/>
            <consortium name="The Broad Institute Genome Sequencing Center for Infectious Disease"/>
            <person name="Wu L."/>
            <person name="Ma J."/>
        </authorList>
    </citation>
    <scope>NUCLEOTIDE SEQUENCE [LARGE SCALE GENOMIC DNA]</scope>
    <source>
        <strain evidence="3">CCUG 48316</strain>
    </source>
</reference>
<feature type="compositionally biased region" description="Basic and acidic residues" evidence="1">
    <location>
        <begin position="32"/>
        <end position="46"/>
    </location>
</feature>
<dbReference type="EMBL" id="JBHSWN010000001">
    <property type="protein sequence ID" value="MFC6790595.1"/>
    <property type="molecule type" value="Genomic_DNA"/>
</dbReference>
<feature type="compositionally biased region" description="Basic residues" evidence="1">
    <location>
        <begin position="47"/>
        <end position="57"/>
    </location>
</feature>
<keyword evidence="3" id="KW-1185">Reference proteome</keyword>
<comment type="caution">
    <text evidence="2">The sequence shown here is derived from an EMBL/GenBank/DDBJ whole genome shotgun (WGS) entry which is preliminary data.</text>
</comment>
<protein>
    <submittedName>
        <fullName evidence="2">Uncharacterized protein</fullName>
    </submittedName>
</protein>
<accession>A0ABW2BK72</accession>